<feature type="transmembrane region" description="Helical" evidence="2">
    <location>
        <begin position="100"/>
        <end position="120"/>
    </location>
</feature>
<feature type="transmembrane region" description="Helical" evidence="2">
    <location>
        <begin position="295"/>
        <end position="319"/>
    </location>
</feature>
<feature type="transmembrane region" description="Helical" evidence="2">
    <location>
        <begin position="171"/>
        <end position="191"/>
    </location>
</feature>
<keyword evidence="2" id="KW-1133">Transmembrane helix</keyword>
<dbReference type="AlphaFoldDB" id="A0A7S0APA4"/>
<keyword evidence="2" id="KW-0812">Transmembrane</keyword>
<reference evidence="3" key="1">
    <citation type="submission" date="2021-01" db="EMBL/GenBank/DDBJ databases">
        <authorList>
            <person name="Corre E."/>
            <person name="Pelletier E."/>
            <person name="Niang G."/>
            <person name="Scheremetjew M."/>
            <person name="Finn R."/>
            <person name="Kale V."/>
            <person name="Holt S."/>
            <person name="Cochrane G."/>
            <person name="Meng A."/>
            <person name="Brown T."/>
            <person name="Cohen L."/>
        </authorList>
    </citation>
    <scope>NUCLEOTIDE SEQUENCE</scope>
    <source>
        <strain evidence="3">CCMP3303</strain>
    </source>
</reference>
<feature type="transmembrane region" description="Helical" evidence="2">
    <location>
        <begin position="200"/>
        <end position="217"/>
    </location>
</feature>
<dbReference type="InterPro" id="IPR049500">
    <property type="entry name" value="Peptidase_M50B-like"/>
</dbReference>
<feature type="region of interest" description="Disordered" evidence="1">
    <location>
        <begin position="1"/>
        <end position="84"/>
    </location>
</feature>
<name>A0A7S0APA4_9STRA</name>
<dbReference type="Pfam" id="PF13398">
    <property type="entry name" value="Peptidase_M50B"/>
    <property type="match status" value="1"/>
</dbReference>
<sequence>MAFNTGENGSGTQPAWLAKGAEDRPPVASDWATEDVEGQLSNSGGPAKNETSSGATSGASSGATSGTASGAISGPPVGIDEAHKHKRWSWRETAKRDGRLLIITLAIIILINIPFIKYILYPFSLFSTYVHEFCHGFSALLVGGRVQKLLIFPDTSGLAYTSLPSGNGRRAFVAASGYQGTAIVGCLLLIFRRTKRGPRTGTMTLAIVMLLSTAIWIRNAFGFIMIALLGIILAVCAWKLPSARIRDVYTGVAVTTTLNAITNVYDLFGSVQYVDGQPSQTDAHTLADTIGGPSWIWALLWLLFAIVMAGVGLVFAILVPGPDEPADFKCCGVCIDLGVFNICNKRRAENNEGAAAEGGDN</sequence>
<keyword evidence="2" id="KW-0472">Membrane</keyword>
<evidence type="ECO:0008006" key="4">
    <source>
        <dbReference type="Google" id="ProtNLM"/>
    </source>
</evidence>
<protein>
    <recommendedName>
        <fullName evidence="4">Peptidase M50 domain-containing protein</fullName>
    </recommendedName>
</protein>
<feature type="compositionally biased region" description="Polar residues" evidence="1">
    <location>
        <begin position="1"/>
        <end position="13"/>
    </location>
</feature>
<gene>
    <name evidence="3" type="ORF">MPOL1434_LOCUS5420</name>
</gene>
<evidence type="ECO:0000256" key="2">
    <source>
        <dbReference type="SAM" id="Phobius"/>
    </source>
</evidence>
<evidence type="ECO:0000256" key="1">
    <source>
        <dbReference type="SAM" id="MobiDB-lite"/>
    </source>
</evidence>
<evidence type="ECO:0000313" key="3">
    <source>
        <dbReference type="EMBL" id="CAD8369398.1"/>
    </source>
</evidence>
<proteinExistence type="predicted"/>
<feature type="transmembrane region" description="Helical" evidence="2">
    <location>
        <begin position="223"/>
        <end position="241"/>
    </location>
</feature>
<dbReference type="PANTHER" id="PTHR33979">
    <property type="entry name" value="OS02G0221600 PROTEIN"/>
    <property type="match status" value="1"/>
</dbReference>
<accession>A0A7S0APA4</accession>
<dbReference type="EMBL" id="HBEJ01009228">
    <property type="protein sequence ID" value="CAD8369398.1"/>
    <property type="molecule type" value="Transcribed_RNA"/>
</dbReference>
<organism evidence="3">
    <name type="scientific">Minutocellus polymorphus</name>
    <dbReference type="NCBI Taxonomy" id="265543"/>
    <lineage>
        <taxon>Eukaryota</taxon>
        <taxon>Sar</taxon>
        <taxon>Stramenopiles</taxon>
        <taxon>Ochrophyta</taxon>
        <taxon>Bacillariophyta</taxon>
        <taxon>Mediophyceae</taxon>
        <taxon>Cymatosirophycidae</taxon>
        <taxon>Cymatosirales</taxon>
        <taxon>Cymatosiraceae</taxon>
        <taxon>Minutocellus</taxon>
    </lineage>
</organism>
<feature type="compositionally biased region" description="Low complexity" evidence="1">
    <location>
        <begin position="51"/>
        <end position="71"/>
    </location>
</feature>
<dbReference type="PANTHER" id="PTHR33979:SF2">
    <property type="entry name" value="PEPTIDASE M50B-LIKE-DOMAIN-CONTAINING PROTEIN"/>
    <property type="match status" value="1"/>
</dbReference>